<dbReference type="Pfam" id="PF00132">
    <property type="entry name" value="Hexapep"/>
    <property type="match status" value="1"/>
</dbReference>
<dbReference type="InterPro" id="IPR011004">
    <property type="entry name" value="Trimer_LpxA-like_sf"/>
</dbReference>
<dbReference type="SUPFAM" id="SSF51161">
    <property type="entry name" value="Trimeric LpxA-like enzymes"/>
    <property type="match status" value="1"/>
</dbReference>
<dbReference type="Gene3D" id="2.160.10.10">
    <property type="entry name" value="Hexapeptide repeat proteins"/>
    <property type="match status" value="1"/>
</dbReference>
<comment type="caution">
    <text evidence="1">The sequence shown here is derived from an EMBL/GenBank/DDBJ whole genome shotgun (WGS) entry which is preliminary data.</text>
</comment>
<protein>
    <submittedName>
        <fullName evidence="1">Acyltransferase</fullName>
    </submittedName>
</protein>
<gene>
    <name evidence="1" type="ORF">ACFSBX_03015</name>
</gene>
<reference evidence="1 2" key="1">
    <citation type="journal article" date="2019" name="Int. J. Syst. Evol. Microbiol.">
        <title>The Global Catalogue of Microorganisms (GCM) 10K type strain sequencing project: providing services to taxonomists for standard genome sequencing and annotation.</title>
        <authorList>
            <consortium name="The Broad Institute Genomics Platform"/>
            <consortium name="The Broad Institute Genome Sequencing Center for Infectious Disease"/>
            <person name="Wu L."/>
            <person name="Ma J."/>
        </authorList>
    </citation>
    <scope>NUCLEOTIDE SEQUENCE [LARGE SCALE GENOMIC DNA]</scope>
    <source>
        <strain evidence="1 2">CGMCC 1.12121</strain>
    </source>
</reference>
<keyword evidence="2" id="KW-1185">Reference proteome</keyword>
<keyword evidence="1" id="KW-0808">Transferase</keyword>
<evidence type="ECO:0000313" key="2">
    <source>
        <dbReference type="Proteomes" id="UP001597085"/>
    </source>
</evidence>
<keyword evidence="1" id="KW-0012">Acyltransferase</keyword>
<dbReference type="InterPro" id="IPR001451">
    <property type="entry name" value="Hexapep"/>
</dbReference>
<dbReference type="RefSeq" id="WP_256421270.1">
    <property type="nucleotide sequence ID" value="NZ_JANHDI010000007.1"/>
</dbReference>
<name>A0ABD6CJ80_9EURY</name>
<evidence type="ECO:0000313" key="1">
    <source>
        <dbReference type="EMBL" id="MFD1597927.1"/>
    </source>
</evidence>
<sequence length="195" mass="20638">METIRSAVALLSEKGPVTFSAIVRSRVAGELRRLALNARHNTSIHRSATVDWDTKFGTDGRIRIGQDCRIRKNAVIMPSGGRVRIGSNSLVNVFGTLLGQGGLEIGRDVLIGPHTTVVAANHTFENPDVPIDEQELSREGVEIGDDVWIGSNCTVLDGVTVGEGSVIAAGSVVTESVPEYTVVAGVPAEPIGTRD</sequence>
<dbReference type="Proteomes" id="UP001597085">
    <property type="component" value="Unassembled WGS sequence"/>
</dbReference>
<dbReference type="GO" id="GO:0016746">
    <property type="term" value="F:acyltransferase activity"/>
    <property type="evidence" value="ECO:0007669"/>
    <property type="project" value="UniProtKB-KW"/>
</dbReference>
<dbReference type="CDD" id="cd04647">
    <property type="entry name" value="LbH_MAT_like"/>
    <property type="match status" value="1"/>
</dbReference>
<dbReference type="InterPro" id="IPR051159">
    <property type="entry name" value="Hexapeptide_acetyltransf"/>
</dbReference>
<dbReference type="PANTHER" id="PTHR23416:SF78">
    <property type="entry name" value="LIPOPOLYSACCHARIDE BIOSYNTHESIS O-ACETYL TRANSFERASE WBBJ-RELATED"/>
    <property type="match status" value="1"/>
</dbReference>
<accession>A0ABD6CJ80</accession>
<dbReference type="AlphaFoldDB" id="A0ABD6CJ80"/>
<dbReference type="EMBL" id="JBHUDK010000002">
    <property type="protein sequence ID" value="MFD1597927.1"/>
    <property type="molecule type" value="Genomic_DNA"/>
</dbReference>
<proteinExistence type="predicted"/>
<organism evidence="1 2">
    <name type="scientific">Halobellus rarus</name>
    <dbReference type="NCBI Taxonomy" id="1126237"/>
    <lineage>
        <taxon>Archaea</taxon>
        <taxon>Methanobacteriati</taxon>
        <taxon>Methanobacteriota</taxon>
        <taxon>Stenosarchaea group</taxon>
        <taxon>Halobacteria</taxon>
        <taxon>Halobacteriales</taxon>
        <taxon>Haloferacaceae</taxon>
        <taxon>Halobellus</taxon>
    </lineage>
</organism>
<dbReference type="PANTHER" id="PTHR23416">
    <property type="entry name" value="SIALIC ACID SYNTHASE-RELATED"/>
    <property type="match status" value="1"/>
</dbReference>